<evidence type="ECO:0000313" key="1">
    <source>
        <dbReference type="EMBL" id="KAJ9113568.1"/>
    </source>
</evidence>
<proteinExistence type="predicted"/>
<gene>
    <name evidence="1" type="ORF">QFC20_001919</name>
</gene>
<protein>
    <submittedName>
        <fullName evidence="1">Uncharacterized protein</fullName>
    </submittedName>
</protein>
<reference evidence="1" key="1">
    <citation type="submission" date="2023-04" db="EMBL/GenBank/DDBJ databases">
        <title>Draft Genome sequencing of Naganishia species isolated from polar environments using Oxford Nanopore Technology.</title>
        <authorList>
            <person name="Leo P."/>
            <person name="Venkateswaran K."/>
        </authorList>
    </citation>
    <scope>NUCLEOTIDE SEQUENCE</scope>
    <source>
        <strain evidence="1">MNA-CCFEE 5262</strain>
    </source>
</reference>
<accession>A0ACC2WQ92</accession>
<comment type="caution">
    <text evidence="1">The sequence shown here is derived from an EMBL/GenBank/DDBJ whole genome shotgun (WGS) entry which is preliminary data.</text>
</comment>
<keyword evidence="2" id="KW-1185">Reference proteome</keyword>
<dbReference type="Proteomes" id="UP001230649">
    <property type="component" value="Unassembled WGS sequence"/>
</dbReference>
<organism evidence="1 2">
    <name type="scientific">Naganishia adeliensis</name>
    <dbReference type="NCBI Taxonomy" id="92952"/>
    <lineage>
        <taxon>Eukaryota</taxon>
        <taxon>Fungi</taxon>
        <taxon>Dikarya</taxon>
        <taxon>Basidiomycota</taxon>
        <taxon>Agaricomycotina</taxon>
        <taxon>Tremellomycetes</taxon>
        <taxon>Filobasidiales</taxon>
        <taxon>Filobasidiaceae</taxon>
        <taxon>Naganishia</taxon>
    </lineage>
</organism>
<dbReference type="EMBL" id="JASBWS010000012">
    <property type="protein sequence ID" value="KAJ9113568.1"/>
    <property type="molecule type" value="Genomic_DNA"/>
</dbReference>
<sequence>MQSNPTFSPDMFDDIEKKGVFPDQHLEVDEGAEKPNHVEGNVLLLDAEGQIRLVPTPTDSPRDPLNFSKWRKAGILVTVAWFSTMALSVVGGFGSLALIFFGLYGKQIALPAIQLFIPYRQVLETSSSSLSPSLLAASSIWAAKSGTSFESHFSARLVQGIAGGATESLLPLILTDMSFLHERAYYFGCYWVAQSIFTAILNAGSTYEAVHLSWQWYYWIFGILAAVGTVMVVFLCPETKFARPAFAIDGQMTKVDEYGNMVVLSDEEAKALGDRQGDNRLHAEDTSMEYTYVKSLSLMQPIEKNALRVALTSYWQMTLALTNPAIVWALGAASAVLGVTIAQSLSFGGILGHTYHWKPENVGLNYLGALPAAALAFLTCGWGGDKVNLYLARRNGGVHLPEHRLPSLIFPVVTGIGMFLMYGFYAQSAPSTHWISIVFSNNYATYVFICVLINGTT</sequence>
<name>A0ACC2WQ92_9TREE</name>
<evidence type="ECO:0000313" key="2">
    <source>
        <dbReference type="Proteomes" id="UP001230649"/>
    </source>
</evidence>